<gene>
    <name evidence="2" type="ORF">A2Z67_01800</name>
</gene>
<sequence length="195" mass="21493">MIGINTAITIISIFLGILLLGGLYLFFYLMGRRSVRNNADKALVYVATGKNVENPYKADIIAKTGLGTCFQFKEKFVAIPSSYSEIFHRQRRMIFVSRTGQLIASPFNTDAIISREEKDSILQALIEANIGAGVVKALKGRGMKAFQVIIIAVIAFAIGAIGVYALTQYQKVQTPKTDIPQQQNIPKPQIPIEVK</sequence>
<reference evidence="2 3" key="1">
    <citation type="journal article" date="2016" name="Nat. Commun.">
        <title>Thousands of microbial genomes shed light on interconnected biogeochemical processes in an aquifer system.</title>
        <authorList>
            <person name="Anantharaman K."/>
            <person name="Brown C.T."/>
            <person name="Hug L.A."/>
            <person name="Sharon I."/>
            <person name="Castelle C.J."/>
            <person name="Probst A.J."/>
            <person name="Thomas B.C."/>
            <person name="Singh A."/>
            <person name="Wilkins M.J."/>
            <person name="Karaoz U."/>
            <person name="Brodie E.L."/>
            <person name="Williams K.H."/>
            <person name="Hubbard S.S."/>
            <person name="Banfield J.F."/>
        </authorList>
    </citation>
    <scope>NUCLEOTIDE SEQUENCE [LARGE SCALE GENOMIC DNA]</scope>
</reference>
<keyword evidence="1" id="KW-1133">Transmembrane helix</keyword>
<evidence type="ECO:0000313" key="2">
    <source>
        <dbReference type="EMBL" id="OGM08555.1"/>
    </source>
</evidence>
<evidence type="ECO:0000313" key="3">
    <source>
        <dbReference type="Proteomes" id="UP000176939"/>
    </source>
</evidence>
<feature type="transmembrane region" description="Helical" evidence="1">
    <location>
        <begin position="6"/>
        <end position="29"/>
    </location>
</feature>
<accession>A0A1F7X2M1</accession>
<proteinExistence type="predicted"/>
<comment type="caution">
    <text evidence="2">The sequence shown here is derived from an EMBL/GenBank/DDBJ whole genome shotgun (WGS) entry which is preliminary data.</text>
</comment>
<dbReference type="EMBL" id="MGFQ01000042">
    <property type="protein sequence ID" value="OGM08555.1"/>
    <property type="molecule type" value="Genomic_DNA"/>
</dbReference>
<feature type="transmembrane region" description="Helical" evidence="1">
    <location>
        <begin position="145"/>
        <end position="166"/>
    </location>
</feature>
<organism evidence="2 3">
    <name type="scientific">Candidatus Woesebacteria bacterium RBG_13_36_22</name>
    <dbReference type="NCBI Taxonomy" id="1802478"/>
    <lineage>
        <taxon>Bacteria</taxon>
        <taxon>Candidatus Woeseibacteriota</taxon>
    </lineage>
</organism>
<dbReference type="Proteomes" id="UP000176939">
    <property type="component" value="Unassembled WGS sequence"/>
</dbReference>
<keyword evidence="1" id="KW-0812">Transmembrane</keyword>
<dbReference type="AlphaFoldDB" id="A0A1F7X2M1"/>
<name>A0A1F7X2M1_9BACT</name>
<protein>
    <submittedName>
        <fullName evidence="2">Uncharacterized protein</fullName>
    </submittedName>
</protein>
<evidence type="ECO:0000256" key="1">
    <source>
        <dbReference type="SAM" id="Phobius"/>
    </source>
</evidence>
<keyword evidence="1" id="KW-0472">Membrane</keyword>